<gene>
    <name evidence="1" type="primary">WBGene00281711</name>
</gene>
<dbReference type="InterPro" id="IPR008999">
    <property type="entry name" value="Actin-crosslinking"/>
</dbReference>
<dbReference type="GO" id="GO:0051015">
    <property type="term" value="F:actin filament binding"/>
    <property type="evidence" value="ECO:0000318"/>
    <property type="project" value="GO_Central"/>
</dbReference>
<sequence>MQLDFVFTILTLVFLEQETFANDSPSGLIEDSTVAGKACLKMANDSFFRARELYPDQAFSPWILEVVDNCDREMRWYIEYYKDKVALKPEWLAFEFLIFDDEGSVSLATWPELNDKLWAPYKNKDGSWSFQSAHGGWLSVDENGTISADENATESSRNFRILILFASGENAEEAAGVHCIKSAHGTFLSQPGSTDVRLVSKCGSCDQWILEESVSMVYPKPKCSSGQSSLSAHRDGSVAIKYTFLFANEQWRPFKNEKGSWSFQSAHGTWLQAKADGTVSLQTHLGADGQFWLQSIEGPALVTSTELMLKTTTTTTVEIPSKNDEVSSNSNSNMNSIDANSNVIENASPDQLLPVERIEDSTAAGQACLKTAHGTFLRGRNRRPEIAFHQWDLEVADHCDDALRWYIEYYNQQVMLKPEWNTFYVLIAKLDGFVSLTMNPSDSERMWNPLKNKDGSWSFRSVHGGWLSVHKNGTINTVQNSNDSTKKFMLESRKEFAFYSSLSSFSQDNANEAAGHRCIKSAHHTYLRNRKRESSWRVSFDLDLYSTCNEQEHWNIEPHADKVMLKPVSMNEAFLSAARDGSISVTFTFNFANQQWRPFKNENGSWSFQSAHGTWLHVRSDGKYELATNVGADGTFWLELCNSVDELVPFFHHNNNKNSNNDNNRSTINSNYYLFFLHHIHLYFNCSSFYNSWAFFFIFHNCFPIDCFLYITNYFTCNFHHYFPEIFSDNPSTAASVTLQPEDDKGAIIPSWPREFIVITVVAAILIVCLIIASVFFYRRDAMLKKEIKKNERKVESQRKLLPEDVESNSVEDHTRL</sequence>
<accession>A0A2A6BUJ6</accession>
<dbReference type="InterPro" id="IPR052883">
    <property type="entry name" value="Hisactophilin"/>
</dbReference>
<dbReference type="SUPFAM" id="SSF50405">
    <property type="entry name" value="Actin-crosslinking proteins"/>
    <property type="match status" value="4"/>
</dbReference>
<keyword evidence="2" id="KW-1185">Reference proteome</keyword>
<dbReference type="GO" id="GO:0030041">
    <property type="term" value="P:actin filament polymerization"/>
    <property type="evidence" value="ECO:0000318"/>
    <property type="project" value="GO_Central"/>
</dbReference>
<dbReference type="PANTHER" id="PTHR33351">
    <property type="entry name" value="HISACTOPHILIN-1-RELATED"/>
    <property type="match status" value="1"/>
</dbReference>
<name>A0A2A6BUJ6_PRIPA</name>
<dbReference type="OrthoDB" id="429835at2759"/>
<dbReference type="EnsemblMetazoa" id="PPA43342.1">
    <property type="protein sequence ID" value="PPA43342.1"/>
    <property type="gene ID" value="WBGene00281711"/>
</dbReference>
<proteinExistence type="predicted"/>
<protein>
    <submittedName>
        <fullName evidence="1">Uncharacterized protein</fullName>
    </submittedName>
</protein>
<dbReference type="Proteomes" id="UP000005239">
    <property type="component" value="Unassembled WGS sequence"/>
</dbReference>
<dbReference type="CDD" id="cd00257">
    <property type="entry name" value="beta-trefoil_FSCN-like"/>
    <property type="match status" value="2"/>
</dbReference>
<evidence type="ECO:0000313" key="1">
    <source>
        <dbReference type="EnsemblMetazoa" id="PPA43342.1"/>
    </source>
</evidence>
<dbReference type="PANTHER" id="PTHR33351:SF1">
    <property type="entry name" value="IG-LIKE DOMAIN-CONTAINING PROTEIN-RELATED"/>
    <property type="match status" value="1"/>
</dbReference>
<dbReference type="GO" id="GO:0015629">
    <property type="term" value="C:actin cytoskeleton"/>
    <property type="evidence" value="ECO:0000318"/>
    <property type="project" value="GO_Central"/>
</dbReference>
<accession>A0A8R1YY73</accession>
<organism evidence="1 2">
    <name type="scientific">Pristionchus pacificus</name>
    <name type="common">Parasitic nematode worm</name>
    <dbReference type="NCBI Taxonomy" id="54126"/>
    <lineage>
        <taxon>Eukaryota</taxon>
        <taxon>Metazoa</taxon>
        <taxon>Ecdysozoa</taxon>
        <taxon>Nematoda</taxon>
        <taxon>Chromadorea</taxon>
        <taxon>Rhabditida</taxon>
        <taxon>Rhabditina</taxon>
        <taxon>Diplogasteromorpha</taxon>
        <taxon>Diplogasteroidea</taxon>
        <taxon>Neodiplogasteridae</taxon>
        <taxon>Pristionchus</taxon>
    </lineage>
</organism>
<dbReference type="Gene3D" id="2.80.10.50">
    <property type="match status" value="4"/>
</dbReference>
<dbReference type="AlphaFoldDB" id="A0A2A6BUJ6"/>
<evidence type="ECO:0000313" key="2">
    <source>
        <dbReference type="Proteomes" id="UP000005239"/>
    </source>
</evidence>
<reference evidence="2" key="1">
    <citation type="journal article" date="2008" name="Nat. Genet.">
        <title>The Pristionchus pacificus genome provides a unique perspective on nematode lifestyle and parasitism.</title>
        <authorList>
            <person name="Dieterich C."/>
            <person name="Clifton S.W."/>
            <person name="Schuster L.N."/>
            <person name="Chinwalla A."/>
            <person name="Delehaunty K."/>
            <person name="Dinkelacker I."/>
            <person name="Fulton L."/>
            <person name="Fulton R."/>
            <person name="Godfrey J."/>
            <person name="Minx P."/>
            <person name="Mitreva M."/>
            <person name="Roeseler W."/>
            <person name="Tian H."/>
            <person name="Witte H."/>
            <person name="Yang S.P."/>
            <person name="Wilson R.K."/>
            <person name="Sommer R.J."/>
        </authorList>
    </citation>
    <scope>NUCLEOTIDE SEQUENCE [LARGE SCALE GENOMIC DNA]</scope>
    <source>
        <strain evidence="2">PS312</strain>
    </source>
</reference>
<reference evidence="1" key="2">
    <citation type="submission" date="2022-06" db="UniProtKB">
        <authorList>
            <consortium name="EnsemblMetazoa"/>
        </authorList>
    </citation>
    <scope>IDENTIFICATION</scope>
    <source>
        <strain evidence="1">PS312</strain>
    </source>
</reference>